<dbReference type="PANTHER" id="PTHR24104:SF25">
    <property type="entry name" value="PROTEIN LIN-41"/>
    <property type="match status" value="1"/>
</dbReference>
<dbReference type="InterPro" id="IPR011042">
    <property type="entry name" value="6-blade_b-propeller_TolB-like"/>
</dbReference>
<accession>A0A820SNW2</accession>
<protein>
    <recommendedName>
        <fullName evidence="3">NHL repeat containing protein</fullName>
    </recommendedName>
</protein>
<dbReference type="InterPro" id="IPR050952">
    <property type="entry name" value="TRIM-NHL_E3_ligases"/>
</dbReference>
<dbReference type="GO" id="GO:0008270">
    <property type="term" value="F:zinc ion binding"/>
    <property type="evidence" value="ECO:0007669"/>
    <property type="project" value="UniProtKB-KW"/>
</dbReference>
<dbReference type="PANTHER" id="PTHR24104">
    <property type="entry name" value="E3 UBIQUITIN-PROTEIN LIGASE NHLRC1-RELATED"/>
    <property type="match status" value="1"/>
</dbReference>
<proteinExistence type="predicted"/>
<sequence length="363" mass="39297">MPNTDQIQVRYLPKFNKNVYNDDPPFYINNIADSNEPIKSSSSPPVETQDADVDAVKKYSLKKPFVPSRMMLLNIFHYFGFNSLTTVTTTADTTKTSTTGSVDDLRWNPSATTILSSSQVSAPNGLYIDSNNTLYVVDATPNAVQKYRIEKFSGGSLSATTVAGINGSTGSTLSAFNGIRYITVDSTNAYVYAADFYNHRIMRYSTSSTSGTNGVVAAGDNGGGYANTTLFYPWGFGQYQSVSNDLFITSYYGHTVIRWTSDASSGYYIAGVLGASGKTPILVSNPMGIKVDSYLNMYVADSGNSRIQMFCANNQTGITIDGTVVGGSGAAQLNAPRTIVFDSAMNLYVSDRGNSRVQKFYQL</sequence>
<dbReference type="Gene3D" id="2.120.10.30">
    <property type="entry name" value="TolB, C-terminal domain"/>
    <property type="match status" value="2"/>
</dbReference>
<dbReference type="SUPFAM" id="SSF101898">
    <property type="entry name" value="NHL repeat"/>
    <property type="match status" value="1"/>
</dbReference>
<reference evidence="1" key="1">
    <citation type="submission" date="2021-02" db="EMBL/GenBank/DDBJ databases">
        <authorList>
            <person name="Nowell W R."/>
        </authorList>
    </citation>
    <scope>NUCLEOTIDE SEQUENCE</scope>
</reference>
<comment type="caution">
    <text evidence="1">The sequence shown here is derived from an EMBL/GenBank/DDBJ whole genome shotgun (WGS) entry which is preliminary data.</text>
</comment>
<evidence type="ECO:0008006" key="3">
    <source>
        <dbReference type="Google" id="ProtNLM"/>
    </source>
</evidence>
<dbReference type="CDD" id="cd05819">
    <property type="entry name" value="NHL"/>
    <property type="match status" value="1"/>
</dbReference>
<name>A0A820SNW2_9BILA</name>
<dbReference type="EMBL" id="CAJOBQ010001135">
    <property type="protein sequence ID" value="CAF4459211.1"/>
    <property type="molecule type" value="Genomic_DNA"/>
</dbReference>
<gene>
    <name evidence="1" type="ORF">TSG867_LOCUS17668</name>
</gene>
<dbReference type="Proteomes" id="UP000663862">
    <property type="component" value="Unassembled WGS sequence"/>
</dbReference>
<evidence type="ECO:0000313" key="1">
    <source>
        <dbReference type="EMBL" id="CAF4459211.1"/>
    </source>
</evidence>
<evidence type="ECO:0000313" key="2">
    <source>
        <dbReference type="Proteomes" id="UP000663862"/>
    </source>
</evidence>
<organism evidence="1 2">
    <name type="scientific">Rotaria socialis</name>
    <dbReference type="NCBI Taxonomy" id="392032"/>
    <lineage>
        <taxon>Eukaryota</taxon>
        <taxon>Metazoa</taxon>
        <taxon>Spiralia</taxon>
        <taxon>Gnathifera</taxon>
        <taxon>Rotifera</taxon>
        <taxon>Eurotatoria</taxon>
        <taxon>Bdelloidea</taxon>
        <taxon>Philodinida</taxon>
        <taxon>Philodinidae</taxon>
        <taxon>Rotaria</taxon>
    </lineage>
</organism>
<dbReference type="AlphaFoldDB" id="A0A820SNW2"/>